<evidence type="ECO:0000256" key="2">
    <source>
        <dbReference type="ARBA" id="ARBA00023306"/>
    </source>
</evidence>
<protein>
    <recommendedName>
        <fullName evidence="6">Cyclin-dependent protein kinase inhibitor SMR3-like</fullName>
    </recommendedName>
</protein>
<evidence type="ECO:0000256" key="3">
    <source>
        <dbReference type="SAM" id="MobiDB-lite"/>
    </source>
</evidence>
<organism evidence="4 5">
    <name type="scientific">Erythroxylum novogranatense</name>
    <dbReference type="NCBI Taxonomy" id="1862640"/>
    <lineage>
        <taxon>Eukaryota</taxon>
        <taxon>Viridiplantae</taxon>
        <taxon>Streptophyta</taxon>
        <taxon>Embryophyta</taxon>
        <taxon>Tracheophyta</taxon>
        <taxon>Spermatophyta</taxon>
        <taxon>Magnoliopsida</taxon>
        <taxon>eudicotyledons</taxon>
        <taxon>Gunneridae</taxon>
        <taxon>Pentapetalae</taxon>
        <taxon>rosids</taxon>
        <taxon>fabids</taxon>
        <taxon>Malpighiales</taxon>
        <taxon>Erythroxylaceae</taxon>
        <taxon>Erythroxylum</taxon>
    </lineage>
</organism>
<keyword evidence="2" id="KW-0131">Cell cycle</keyword>
<dbReference type="PANTHER" id="PTHR33142">
    <property type="entry name" value="CYCLIN-DEPENDENT PROTEIN KINASE INHIBITOR SMR13"/>
    <property type="match status" value="1"/>
</dbReference>
<evidence type="ECO:0000313" key="5">
    <source>
        <dbReference type="Proteomes" id="UP001159364"/>
    </source>
</evidence>
<dbReference type="EMBL" id="JAIWQS010000011">
    <property type="protein sequence ID" value="KAJ8750633.1"/>
    <property type="molecule type" value="Genomic_DNA"/>
</dbReference>
<dbReference type="Proteomes" id="UP001159364">
    <property type="component" value="Linkage Group LG11"/>
</dbReference>
<accession>A0AAV8SF49</accession>
<dbReference type="GO" id="GO:0004860">
    <property type="term" value="F:protein kinase inhibitor activity"/>
    <property type="evidence" value="ECO:0007669"/>
    <property type="project" value="UniProtKB-KW"/>
</dbReference>
<feature type="compositionally biased region" description="Basic and acidic residues" evidence="3">
    <location>
        <begin position="46"/>
        <end position="73"/>
    </location>
</feature>
<evidence type="ECO:0000313" key="4">
    <source>
        <dbReference type="EMBL" id="KAJ8750633.1"/>
    </source>
</evidence>
<dbReference type="InterPro" id="IPR040389">
    <property type="entry name" value="SMR"/>
</dbReference>
<evidence type="ECO:0008006" key="6">
    <source>
        <dbReference type="Google" id="ProtNLM"/>
    </source>
</evidence>
<dbReference type="AlphaFoldDB" id="A0AAV8SF49"/>
<evidence type="ECO:0000256" key="1">
    <source>
        <dbReference type="ARBA" id="ARBA00023013"/>
    </source>
</evidence>
<reference evidence="4 5" key="1">
    <citation type="submission" date="2021-09" db="EMBL/GenBank/DDBJ databases">
        <title>Genomic insights and catalytic innovation underlie evolution of tropane alkaloids biosynthesis.</title>
        <authorList>
            <person name="Wang Y.-J."/>
            <person name="Tian T."/>
            <person name="Huang J.-P."/>
            <person name="Huang S.-X."/>
        </authorList>
    </citation>
    <scope>NUCLEOTIDE SEQUENCE [LARGE SCALE GENOMIC DNA]</scope>
    <source>
        <strain evidence="4">KIB-2018</strain>
        <tissue evidence="4">Leaf</tissue>
    </source>
</reference>
<feature type="region of interest" description="Disordered" evidence="3">
    <location>
        <begin position="46"/>
        <end position="133"/>
    </location>
</feature>
<keyword evidence="5" id="KW-1185">Reference proteome</keyword>
<dbReference type="GO" id="GO:0032875">
    <property type="term" value="P:regulation of DNA endoreduplication"/>
    <property type="evidence" value="ECO:0007669"/>
    <property type="project" value="InterPro"/>
</dbReference>
<keyword evidence="1" id="KW-0649">Protein kinase inhibitor</keyword>
<dbReference type="GO" id="GO:0005634">
    <property type="term" value="C:nucleus"/>
    <property type="evidence" value="ECO:0007669"/>
    <property type="project" value="TreeGrafter"/>
</dbReference>
<proteinExistence type="predicted"/>
<dbReference type="PANTHER" id="PTHR33142:SF66">
    <property type="entry name" value="CYCLIN-DEPENDENT PROTEIN KINASE INHIBITOR SMR3"/>
    <property type="match status" value="1"/>
</dbReference>
<name>A0AAV8SF49_9ROSI</name>
<comment type="caution">
    <text evidence="4">The sequence shown here is derived from an EMBL/GenBank/DDBJ whole genome shotgun (WGS) entry which is preliminary data.</text>
</comment>
<feature type="compositionally biased region" description="Basic residues" evidence="3">
    <location>
        <begin position="119"/>
        <end position="133"/>
    </location>
</feature>
<gene>
    <name evidence="4" type="ORF">K2173_015814</name>
</gene>
<sequence length="173" mass="19183">MISYMGVPNSEKFFSDKDLNSVEFNFILRPSLEFRAECDVAPLHDGIEDQDHKQEVQGPQQEEKESEGSKRELSVSALEIKLPSLGGESGIEDEDEGFRTPTAKDKKIASVLQCPPAPKKIKSLPSTKRKSPSRRLLLDLSNEVESLFPPVLLADLGGKIKKARQGNEMTTKS</sequence>